<accession>B1G6S6</accession>
<sequence length="104" mass="11283">MRRQNGPRSSSTGHPWGDDDIGGGPTGQPEVVGITYWIGSKHGEGENYVDIGYDMTPQGQVIAPTAKDTPATLALEGGKQSFLKWLDQAYEEDCRDLETNKLAC</sequence>
<proteinExistence type="predicted"/>
<keyword evidence="3" id="KW-1185">Reference proteome</keyword>
<dbReference type="Proteomes" id="UP000005045">
    <property type="component" value="Unassembled WGS sequence"/>
</dbReference>
<evidence type="ECO:0000256" key="1">
    <source>
        <dbReference type="SAM" id="MobiDB-lite"/>
    </source>
</evidence>
<comment type="caution">
    <text evidence="2">The sequence shown here is derived from an EMBL/GenBank/DDBJ whole genome shotgun (WGS) entry which is preliminary data.</text>
</comment>
<evidence type="ECO:0000313" key="2">
    <source>
        <dbReference type="EMBL" id="EDT08146.1"/>
    </source>
</evidence>
<feature type="region of interest" description="Disordered" evidence="1">
    <location>
        <begin position="1"/>
        <end position="30"/>
    </location>
</feature>
<dbReference type="EMBL" id="ABLD01000020">
    <property type="protein sequence ID" value="EDT08146.1"/>
    <property type="molecule type" value="Genomic_DNA"/>
</dbReference>
<protein>
    <submittedName>
        <fullName evidence="2">Uncharacterized protein</fullName>
    </submittedName>
</protein>
<feature type="compositionally biased region" description="Polar residues" evidence="1">
    <location>
        <begin position="1"/>
        <end position="13"/>
    </location>
</feature>
<evidence type="ECO:0000313" key="3">
    <source>
        <dbReference type="Proteomes" id="UP000005045"/>
    </source>
</evidence>
<reference evidence="2 3" key="1">
    <citation type="submission" date="2008-03" db="EMBL/GenBank/DDBJ databases">
        <title>Sequencing of the draft genome and assembly of Burkholderia graminis C4D1M.</title>
        <authorList>
            <consortium name="US DOE Joint Genome Institute (JGI-PGF)"/>
            <person name="Copeland A."/>
            <person name="Lucas S."/>
            <person name="Lapidus A."/>
            <person name="Glavina del Rio T."/>
            <person name="Dalin E."/>
            <person name="Tice H."/>
            <person name="Bruce D."/>
            <person name="Goodwin L."/>
            <person name="Pitluck S."/>
            <person name="Larimer F."/>
            <person name="Land M.L."/>
            <person name="Hauser L."/>
            <person name="Tiedje J."/>
            <person name="Richardson P."/>
        </authorList>
    </citation>
    <scope>NUCLEOTIDE SEQUENCE [LARGE SCALE GENOMIC DNA]</scope>
    <source>
        <strain evidence="3">ATCC 700544 / DSM 17151 / LMG 18924 / NCIMB 13744 / C4D1M</strain>
    </source>
</reference>
<gene>
    <name evidence="2" type="ORF">BgramDRAFT_5072</name>
</gene>
<name>B1G6S6_PARG4</name>
<organism evidence="2 3">
    <name type="scientific">Paraburkholderia graminis (strain ATCC 700544 / DSM 17151 / LMG 18924 / NCIMB 13744 / C4D1M)</name>
    <dbReference type="NCBI Taxonomy" id="396598"/>
    <lineage>
        <taxon>Bacteria</taxon>
        <taxon>Pseudomonadati</taxon>
        <taxon>Pseudomonadota</taxon>
        <taxon>Betaproteobacteria</taxon>
        <taxon>Burkholderiales</taxon>
        <taxon>Burkholderiaceae</taxon>
        <taxon>Paraburkholderia</taxon>
    </lineage>
</organism>
<dbReference type="AlphaFoldDB" id="B1G6S6"/>